<organism evidence="1 2">
    <name type="scientific">Kitasatospora paracochleata</name>
    <dbReference type="NCBI Taxonomy" id="58354"/>
    <lineage>
        <taxon>Bacteria</taxon>
        <taxon>Bacillati</taxon>
        <taxon>Actinomycetota</taxon>
        <taxon>Actinomycetes</taxon>
        <taxon>Kitasatosporales</taxon>
        <taxon>Streptomycetaceae</taxon>
        <taxon>Kitasatospora</taxon>
    </lineage>
</organism>
<reference evidence="1 2" key="1">
    <citation type="submission" date="2022-06" db="EMBL/GenBank/DDBJ databases">
        <title>Sequencing the genomes of 1000 actinobacteria strains.</title>
        <authorList>
            <person name="Klenk H.-P."/>
        </authorList>
    </citation>
    <scope>NUCLEOTIDE SEQUENCE [LARGE SCALE GENOMIC DNA]</scope>
    <source>
        <strain evidence="1 2">DSM 41656</strain>
    </source>
</reference>
<dbReference type="Proteomes" id="UP001206483">
    <property type="component" value="Unassembled WGS sequence"/>
</dbReference>
<protein>
    <submittedName>
        <fullName evidence="1">Uncharacterized protein</fullName>
    </submittedName>
</protein>
<keyword evidence="2" id="KW-1185">Reference proteome</keyword>
<accession>A0ABT1J352</accession>
<dbReference type="RefSeq" id="WP_253800418.1">
    <property type="nucleotide sequence ID" value="NZ_BAAAUB010000080.1"/>
</dbReference>
<proteinExistence type="predicted"/>
<evidence type="ECO:0000313" key="2">
    <source>
        <dbReference type="Proteomes" id="UP001206483"/>
    </source>
</evidence>
<name>A0ABT1J352_9ACTN</name>
<gene>
    <name evidence="1" type="ORF">FHR36_005023</name>
</gene>
<evidence type="ECO:0000313" key="1">
    <source>
        <dbReference type="EMBL" id="MCP2311860.1"/>
    </source>
</evidence>
<dbReference type="EMBL" id="JAMZDX010000004">
    <property type="protein sequence ID" value="MCP2311860.1"/>
    <property type="molecule type" value="Genomic_DNA"/>
</dbReference>
<sequence>MPIAMEFRSEATPDHGLIQVYDADAYLPDSGATARCRETVVASTGPQLYLRSLQGTAPVAIRVRVWDGPATTTAIEGDGPPDGWAAAVLESPTGCLVVRAFTPEYPGVITLPRPGVYAAAVSWRGRQAGAEQEGRLMAALDGARGTDIHAVFEAHREVVETYCIDLWWQYEAEAEDDDEW</sequence>
<comment type="caution">
    <text evidence="1">The sequence shown here is derived from an EMBL/GenBank/DDBJ whole genome shotgun (WGS) entry which is preliminary data.</text>
</comment>